<evidence type="ECO:0000313" key="4">
    <source>
        <dbReference type="EMBL" id="MDR6806941.1"/>
    </source>
</evidence>
<evidence type="ECO:0000256" key="2">
    <source>
        <dbReference type="ARBA" id="ARBA00023186"/>
    </source>
</evidence>
<keyword evidence="5" id="KW-1185">Reference proteome</keyword>
<evidence type="ECO:0000313" key="5">
    <source>
        <dbReference type="Proteomes" id="UP001264980"/>
    </source>
</evidence>
<reference evidence="4 5" key="1">
    <citation type="submission" date="2023-07" db="EMBL/GenBank/DDBJ databases">
        <title>Sorghum-associated microbial communities from plants grown in Nebraska, USA.</title>
        <authorList>
            <person name="Schachtman D."/>
        </authorList>
    </citation>
    <scope>NUCLEOTIDE SEQUENCE [LARGE SCALE GENOMIC DNA]</scope>
    <source>
        <strain evidence="4 5">BE57</strain>
    </source>
</reference>
<keyword evidence="2 3" id="KW-0143">Chaperone</keyword>
<accession>A0ABU1R0L3</accession>
<dbReference type="PANTHER" id="PTHR33643:SF1">
    <property type="entry name" value="UREASE ACCESSORY PROTEIN D"/>
    <property type="match status" value="1"/>
</dbReference>
<keyword evidence="3" id="KW-0996">Nickel insertion</keyword>
<comment type="function">
    <text evidence="3">Required for maturation of urease via the functional incorporation of the urease nickel metallocenter.</text>
</comment>
<dbReference type="HAMAP" id="MF_01384">
    <property type="entry name" value="UreD"/>
    <property type="match status" value="1"/>
</dbReference>
<evidence type="ECO:0000256" key="3">
    <source>
        <dbReference type="HAMAP-Rule" id="MF_01384"/>
    </source>
</evidence>
<gene>
    <name evidence="3" type="primary">ureD</name>
    <name evidence="4" type="ORF">J2W84_003989</name>
</gene>
<keyword evidence="3" id="KW-0963">Cytoplasm</keyword>
<proteinExistence type="inferred from homology"/>
<comment type="similarity">
    <text evidence="1 3">Belongs to the UreD family.</text>
</comment>
<dbReference type="InterPro" id="IPR002669">
    <property type="entry name" value="UreD"/>
</dbReference>
<dbReference type="RefSeq" id="WP_309986547.1">
    <property type="nucleotide sequence ID" value="NZ_JAVDTI010000003.1"/>
</dbReference>
<protein>
    <recommendedName>
        <fullName evidence="3">Urease accessory protein UreD</fullName>
    </recommendedName>
</protein>
<name>A0ABU1R0L3_9BACT</name>
<dbReference type="EMBL" id="JAVDTI010000003">
    <property type="protein sequence ID" value="MDR6806941.1"/>
    <property type="molecule type" value="Genomic_DNA"/>
</dbReference>
<dbReference type="Proteomes" id="UP001264980">
    <property type="component" value="Unassembled WGS sequence"/>
</dbReference>
<dbReference type="Pfam" id="PF01774">
    <property type="entry name" value="UreD"/>
    <property type="match status" value="1"/>
</dbReference>
<comment type="subunit">
    <text evidence="3">UreD, UreF and UreG form a complex that acts as a GTP-hydrolysis-dependent molecular chaperone, activating the urease apoprotein by helping to assemble the nickel containing metallocenter of UreC. The UreE protein probably delivers the nickel.</text>
</comment>
<comment type="subcellular location">
    <subcellularLocation>
        <location evidence="3">Cytoplasm</location>
    </subcellularLocation>
</comment>
<dbReference type="PANTHER" id="PTHR33643">
    <property type="entry name" value="UREASE ACCESSORY PROTEIN D"/>
    <property type="match status" value="1"/>
</dbReference>
<comment type="caution">
    <text evidence="4">The sequence shown here is derived from an EMBL/GenBank/DDBJ whole genome shotgun (WGS) entry which is preliminary data.</text>
</comment>
<sequence length="286" mass="31671">MDTQVCLNGGNRRARAGAMIAALDITAALRDGRTYLKESFWQPPFKIADVTEDRRRPTLHLMQMSASPGVLAGDHYQIGIRLEEGAAVHWHTQSYQRLFSMASPARQQVRVELAPGASLTYLPHPCVPQAGADFRGENRIFLSADCRLIWGEIVTCGRKLNGEVFRFSNYRSVTEVFLEGKLILKENLRLVPQRVSPAGIGHLEGFTHQGGLICINPRLDITSLVPHLSESLAAIPGIDFGITSLPVNGFALRVLGNHSERLVQALKITSEIITKSEILCKLSFRY</sequence>
<evidence type="ECO:0000256" key="1">
    <source>
        <dbReference type="ARBA" id="ARBA00007177"/>
    </source>
</evidence>
<organism evidence="4 5">
    <name type="scientific">Dyadobacter fermentans</name>
    <dbReference type="NCBI Taxonomy" id="94254"/>
    <lineage>
        <taxon>Bacteria</taxon>
        <taxon>Pseudomonadati</taxon>
        <taxon>Bacteroidota</taxon>
        <taxon>Cytophagia</taxon>
        <taxon>Cytophagales</taxon>
        <taxon>Spirosomataceae</taxon>
        <taxon>Dyadobacter</taxon>
    </lineage>
</organism>